<dbReference type="RefSeq" id="WP_184222458.1">
    <property type="nucleotide sequence ID" value="NZ_JACHIP010000011.1"/>
</dbReference>
<reference evidence="3 4" key="1">
    <citation type="submission" date="2020-08" db="EMBL/GenBank/DDBJ databases">
        <title>Genomic Encyclopedia of Type Strains, Phase IV (KMG-V): Genome sequencing to study the core and pangenomes of soil and plant-associated prokaryotes.</title>
        <authorList>
            <person name="Whitman W."/>
        </authorList>
    </citation>
    <scope>NUCLEOTIDE SEQUENCE [LARGE SCALE GENOMIC DNA]</scope>
    <source>
        <strain evidence="3 4">M8UP14</strain>
    </source>
</reference>
<dbReference type="InterPro" id="IPR017802">
    <property type="entry name" value="VWFA-rel_acidobac-type"/>
</dbReference>
<evidence type="ECO:0000256" key="2">
    <source>
        <dbReference type="SAM" id="SignalP"/>
    </source>
</evidence>
<comment type="caution">
    <text evidence="3">The sequence shown here is derived from an EMBL/GenBank/DDBJ whole genome shotgun (WGS) entry which is preliminary data.</text>
</comment>
<feature type="region of interest" description="Disordered" evidence="1">
    <location>
        <begin position="626"/>
        <end position="647"/>
    </location>
</feature>
<accession>A0A7W7ZI27</accession>
<dbReference type="EMBL" id="JACHIP010000011">
    <property type="protein sequence ID" value="MBB5060278.1"/>
    <property type="molecule type" value="Genomic_DNA"/>
</dbReference>
<dbReference type="NCBIfam" id="TIGR03436">
    <property type="entry name" value="acidobact_VWFA"/>
    <property type="match status" value="1"/>
</dbReference>
<keyword evidence="4" id="KW-1185">Reference proteome</keyword>
<protein>
    <submittedName>
        <fullName evidence="3">VWFA-related protein</fullName>
    </submittedName>
</protein>
<organism evidence="3 4">
    <name type="scientific">Granulicella aggregans</name>
    <dbReference type="NCBI Taxonomy" id="474949"/>
    <lineage>
        <taxon>Bacteria</taxon>
        <taxon>Pseudomonadati</taxon>
        <taxon>Acidobacteriota</taxon>
        <taxon>Terriglobia</taxon>
        <taxon>Terriglobales</taxon>
        <taxon>Acidobacteriaceae</taxon>
        <taxon>Granulicella</taxon>
    </lineage>
</organism>
<evidence type="ECO:0000313" key="3">
    <source>
        <dbReference type="EMBL" id="MBB5060278.1"/>
    </source>
</evidence>
<evidence type="ECO:0000256" key="1">
    <source>
        <dbReference type="SAM" id="MobiDB-lite"/>
    </source>
</evidence>
<feature type="chain" id="PRO_5031450803" evidence="2">
    <location>
        <begin position="23"/>
        <end position="647"/>
    </location>
</feature>
<keyword evidence="2" id="KW-0732">Signal</keyword>
<evidence type="ECO:0000313" key="4">
    <source>
        <dbReference type="Proteomes" id="UP000540989"/>
    </source>
</evidence>
<sequence length="647" mass="69915">MSIRRAAILGLLVEVIFPLAIAQTPPAVTTLTTGTKLVIVDVVVADSRQNPIHNLTASDFSVFENGAPERIKTFEEHSASTAKAEPPLNLPPGTFTNYTAAPANAALNILLLDTLNTPLTDQTYVHNQLRLFLKNNPPNAPLAIFGLGSRLWLLQPFTADPRLLRAAIEAKSLKNSPLLENTARGDGSQSLSEQIQEVEGNNLTQTQVVQRLKQFEADHSSTASQLRARYTLEALNQIARYLGGMPGRKNLIWFSGSFPINVLPDSSLLGPFTDPFAPVAGSSDLFRQTTRLLAQSQVAVYPVGAGGLSTSSVYSVEESGMQYDTRTHPLDTFANNVNSASTENADNNITMQQMAEQTGGHAYINTNGLATAVTQSIAAGSNYYTLTYSPTDAVSDGKFRKIQLKLRRDGFTMAYRRGYYADAPPATSAPVEASRSAPNPAPGSPVTFTALKPAPPVVDAMHNAMIFGSPMPTQITLKVMVVPAAKKPEQTLLASNYAIASANISGPYQRYDVVIAADPSAIEFTPTADGGRHANLQFRTYVYTRDGKLINTSSRVREEDFTAALYNLALHKGLFLHQQISVPLKGEFYLRIGVHDVTADHDGVVEVPVDSVKDLPALAVPLLTPPLRRRSKEPSDESGVVNAEQPH</sequence>
<gene>
    <name evidence="3" type="ORF">HDF16_005014</name>
</gene>
<dbReference type="AlphaFoldDB" id="A0A7W7ZI27"/>
<name>A0A7W7ZI27_9BACT</name>
<feature type="signal peptide" evidence="2">
    <location>
        <begin position="1"/>
        <end position="22"/>
    </location>
</feature>
<dbReference type="Proteomes" id="UP000540989">
    <property type="component" value="Unassembled WGS sequence"/>
</dbReference>
<proteinExistence type="predicted"/>